<protein>
    <recommendedName>
        <fullName evidence="4">MATE efflux family protein</fullName>
    </recommendedName>
</protein>
<proteinExistence type="predicted"/>
<evidence type="ECO:0000313" key="2">
    <source>
        <dbReference type="EMBL" id="RGL08536.1"/>
    </source>
</evidence>
<organism evidence="2 3">
    <name type="scientific">Bacteroides uniformis</name>
    <dbReference type="NCBI Taxonomy" id="820"/>
    <lineage>
        <taxon>Bacteria</taxon>
        <taxon>Pseudomonadati</taxon>
        <taxon>Bacteroidota</taxon>
        <taxon>Bacteroidia</taxon>
        <taxon>Bacteroidales</taxon>
        <taxon>Bacteroidaceae</taxon>
        <taxon>Bacteroides</taxon>
    </lineage>
</organism>
<feature type="transmembrane region" description="Helical" evidence="1">
    <location>
        <begin position="12"/>
        <end position="37"/>
    </location>
</feature>
<keyword evidence="1" id="KW-1133">Transmembrane helix</keyword>
<dbReference type="Proteomes" id="UP000260795">
    <property type="component" value="Unassembled WGS sequence"/>
</dbReference>
<reference evidence="2 3" key="1">
    <citation type="submission" date="2018-08" db="EMBL/GenBank/DDBJ databases">
        <title>A genome reference for cultivated species of the human gut microbiota.</title>
        <authorList>
            <person name="Zou Y."/>
            <person name="Xue W."/>
            <person name="Luo G."/>
        </authorList>
    </citation>
    <scope>NUCLEOTIDE SEQUENCE [LARGE SCALE GENOMIC DNA]</scope>
    <source>
        <strain evidence="2 3">TF08-13</strain>
    </source>
</reference>
<evidence type="ECO:0000256" key="1">
    <source>
        <dbReference type="SAM" id="Phobius"/>
    </source>
</evidence>
<gene>
    <name evidence="2" type="ORF">DXC80_18250</name>
</gene>
<evidence type="ECO:0008006" key="4">
    <source>
        <dbReference type="Google" id="ProtNLM"/>
    </source>
</evidence>
<name>A0A3E4QR70_BACUN</name>
<comment type="caution">
    <text evidence="2">The sequence shown here is derived from an EMBL/GenBank/DDBJ whole genome shotgun (WGS) entry which is preliminary data.</text>
</comment>
<keyword evidence="1" id="KW-0812">Transmembrane</keyword>
<keyword evidence="1" id="KW-0472">Membrane</keyword>
<dbReference type="AlphaFoldDB" id="A0A3E4QR70"/>
<evidence type="ECO:0000313" key="3">
    <source>
        <dbReference type="Proteomes" id="UP000260795"/>
    </source>
</evidence>
<feature type="transmembrane region" description="Helical" evidence="1">
    <location>
        <begin position="43"/>
        <end position="69"/>
    </location>
</feature>
<sequence length="71" mass="7830">MTATADIRQTAQYMGIAICTLIMRTAFGVFGILWSIVKEIVNGVFRVAIGIIVAILSTIAFFGFILWLFTL</sequence>
<dbReference type="RefSeq" id="WP_117681667.1">
    <property type="nucleotide sequence ID" value="NZ_QSRK01000039.1"/>
</dbReference>
<accession>A0A3E4QR70</accession>
<dbReference type="EMBL" id="QSRK01000039">
    <property type="protein sequence ID" value="RGL08536.1"/>
    <property type="molecule type" value="Genomic_DNA"/>
</dbReference>